<name>A0A8J3CEU2_9PSEU</name>
<reference evidence="1" key="1">
    <citation type="journal article" date="2014" name="Int. J. Syst. Evol. Microbiol.">
        <title>Complete genome sequence of Corynebacterium casei LMG S-19264T (=DSM 44701T), isolated from a smear-ripened cheese.</title>
        <authorList>
            <consortium name="US DOE Joint Genome Institute (JGI-PGF)"/>
            <person name="Walter F."/>
            <person name="Albersmeier A."/>
            <person name="Kalinowski J."/>
            <person name="Ruckert C."/>
        </authorList>
    </citation>
    <scope>NUCLEOTIDE SEQUENCE</scope>
    <source>
        <strain evidence="1">CGMCC 4.5737</strain>
    </source>
</reference>
<reference evidence="1" key="2">
    <citation type="submission" date="2020-09" db="EMBL/GenBank/DDBJ databases">
        <authorList>
            <person name="Sun Q."/>
            <person name="Zhou Y."/>
        </authorList>
    </citation>
    <scope>NUCLEOTIDE SEQUENCE</scope>
    <source>
        <strain evidence="1">CGMCC 4.5737</strain>
    </source>
</reference>
<evidence type="ECO:0000313" key="2">
    <source>
        <dbReference type="Proteomes" id="UP000637578"/>
    </source>
</evidence>
<evidence type="ECO:0000313" key="1">
    <source>
        <dbReference type="EMBL" id="GGM50129.1"/>
    </source>
</evidence>
<accession>A0A8J3CEU2</accession>
<gene>
    <name evidence="1" type="ORF">GCM10012275_21240</name>
</gene>
<sequence length="100" mass="10869">MGGSGQGAASATPSASADEYVVTVAGHEHRVRLPHWLLAKLVAREYCEDTVEGPRAAEAAVRALRETHPDRPLPDVVEVDRLVRAEHEFLDRLAAHLCGH</sequence>
<dbReference type="RefSeq" id="WP_189056467.1">
    <property type="nucleotide sequence ID" value="NZ_BMMK01000008.1"/>
</dbReference>
<proteinExistence type="predicted"/>
<dbReference type="Proteomes" id="UP000637578">
    <property type="component" value="Unassembled WGS sequence"/>
</dbReference>
<comment type="caution">
    <text evidence="1">The sequence shown here is derived from an EMBL/GenBank/DDBJ whole genome shotgun (WGS) entry which is preliminary data.</text>
</comment>
<dbReference type="AlphaFoldDB" id="A0A8J3CEU2"/>
<protein>
    <submittedName>
        <fullName evidence="1">Uncharacterized protein</fullName>
    </submittedName>
</protein>
<organism evidence="1 2">
    <name type="scientific">Longimycelium tulufanense</name>
    <dbReference type="NCBI Taxonomy" id="907463"/>
    <lineage>
        <taxon>Bacteria</taxon>
        <taxon>Bacillati</taxon>
        <taxon>Actinomycetota</taxon>
        <taxon>Actinomycetes</taxon>
        <taxon>Pseudonocardiales</taxon>
        <taxon>Pseudonocardiaceae</taxon>
        <taxon>Longimycelium</taxon>
    </lineage>
</organism>
<dbReference type="EMBL" id="BMMK01000008">
    <property type="protein sequence ID" value="GGM50129.1"/>
    <property type="molecule type" value="Genomic_DNA"/>
</dbReference>
<keyword evidence="2" id="KW-1185">Reference proteome</keyword>